<evidence type="ECO:0000256" key="3">
    <source>
        <dbReference type="SAM" id="Phobius"/>
    </source>
</evidence>
<gene>
    <name evidence="5" type="ORF">LKD70_07065</name>
</gene>
<keyword evidence="6" id="KW-1185">Reference proteome</keyword>
<proteinExistence type="predicted"/>
<feature type="region of interest" description="Disordered" evidence="2">
    <location>
        <begin position="228"/>
        <end position="259"/>
    </location>
</feature>
<feature type="domain" description="YhaN AAA" evidence="4">
    <location>
        <begin position="1"/>
        <end position="188"/>
    </location>
</feature>
<reference evidence="5 6" key="1">
    <citation type="submission" date="2021-10" db="EMBL/GenBank/DDBJ databases">
        <title>Anaerobic single-cell dispensing facilitates the cultivation of human gut bacteria.</title>
        <authorList>
            <person name="Afrizal A."/>
        </authorList>
    </citation>
    <scope>NUCLEOTIDE SEQUENCE [LARGE SCALE GENOMIC DNA]</scope>
    <source>
        <strain evidence="5 6">CLA-AA-H200</strain>
    </source>
</reference>
<feature type="transmembrane region" description="Helical" evidence="3">
    <location>
        <begin position="262"/>
        <end position="281"/>
    </location>
</feature>
<evidence type="ECO:0000259" key="4">
    <source>
        <dbReference type="Pfam" id="PF13514"/>
    </source>
</evidence>
<dbReference type="Pfam" id="PF13514">
    <property type="entry name" value="AAA_27"/>
    <property type="match status" value="1"/>
</dbReference>
<comment type="caution">
    <text evidence="5">The sequence shown here is derived from an EMBL/GenBank/DDBJ whole genome shotgun (WGS) entry which is preliminary data.</text>
</comment>
<feature type="region of interest" description="Disordered" evidence="2">
    <location>
        <begin position="320"/>
        <end position="340"/>
    </location>
</feature>
<dbReference type="PANTHER" id="PTHR41259:SF1">
    <property type="entry name" value="DOUBLE-STRAND BREAK REPAIR RAD50 ATPASE, PUTATIVE-RELATED"/>
    <property type="match status" value="1"/>
</dbReference>
<feature type="transmembrane region" description="Helical" evidence="3">
    <location>
        <begin position="293"/>
        <end position="316"/>
    </location>
</feature>
<dbReference type="EMBL" id="JAJEQX010000010">
    <property type="protein sequence ID" value="MCC2254201.1"/>
    <property type="molecule type" value="Genomic_DNA"/>
</dbReference>
<name>A0ABS8FVX0_9FIRM</name>
<keyword evidence="3" id="KW-0472">Membrane</keyword>
<evidence type="ECO:0000313" key="6">
    <source>
        <dbReference type="Proteomes" id="UP001198151"/>
    </source>
</evidence>
<keyword evidence="1" id="KW-0175">Coiled coil</keyword>
<dbReference type="Gene3D" id="3.40.50.300">
    <property type="entry name" value="P-loop containing nucleotide triphosphate hydrolases"/>
    <property type="match status" value="2"/>
</dbReference>
<evidence type="ECO:0000313" key="5">
    <source>
        <dbReference type="EMBL" id="MCC2254201.1"/>
    </source>
</evidence>
<feature type="coiled-coil region" evidence="1">
    <location>
        <begin position="349"/>
        <end position="399"/>
    </location>
</feature>
<evidence type="ECO:0000256" key="2">
    <source>
        <dbReference type="SAM" id="MobiDB-lite"/>
    </source>
</evidence>
<dbReference type="SUPFAM" id="SSF52540">
    <property type="entry name" value="P-loop containing nucleoside triphosphate hydrolases"/>
    <property type="match status" value="1"/>
</dbReference>
<sequence length="531" mass="59999">MVITEAYIRNFGKFSEQHFYFHDGVQVVTGENEYGKTTIHAFIRAMLFGMERGRGRAAAKDDYTRYEPWDHPEYYAGVLRFSCGGRNFRLERNFSRAGRRSSLVCEDDGEELSVEHGDLKMLLGGLTPEIFDSTVSVGQLKSRPGEELSEALENYAAGYFEAGGGEIDPGAALETLKNRRKDAEKALRAEEAKREEGRRALLQECSYLEREMESLQSEFEEKQRALEMTVRAEQEARKTRQERQEQSDSQQKEEDRDSRGTALWGAAGIFAGVMGFCWSQVITGQGEMPYLPMAVISVIIILIGVGILLSALAAGVKNRGKQDRNFSKAQKDGEGAVSTEARRQAEWELKRIRAEWKEKEIRLQNLREQYGEAEKSDTQKNLERRCRVLALAAQELEKAARETGSDTVRLVGRKASEIFAGVTEGKYSGLELKSAAGGGREIAVWDGERKIPARLLSRGTIEQIYFAVRMAAADLLLEEPMPVILDDTFAFYDDRRLESALKWLSGRKKQVIIFTCQRREEEILSKKEAFS</sequence>
<protein>
    <submittedName>
        <fullName evidence="5">AAA family ATPase</fullName>
    </submittedName>
</protein>
<keyword evidence="3" id="KW-0812">Transmembrane</keyword>
<evidence type="ECO:0000256" key="1">
    <source>
        <dbReference type="SAM" id="Coils"/>
    </source>
</evidence>
<accession>A0ABS8FVX0</accession>
<dbReference type="Proteomes" id="UP001198151">
    <property type="component" value="Unassembled WGS sequence"/>
</dbReference>
<dbReference type="InterPro" id="IPR027417">
    <property type="entry name" value="P-loop_NTPase"/>
</dbReference>
<organism evidence="5 6">
    <name type="scientific">Ruminococcus turbiniformis</name>
    <dbReference type="NCBI Taxonomy" id="2881258"/>
    <lineage>
        <taxon>Bacteria</taxon>
        <taxon>Bacillati</taxon>
        <taxon>Bacillota</taxon>
        <taxon>Clostridia</taxon>
        <taxon>Eubacteriales</taxon>
        <taxon>Oscillospiraceae</taxon>
        <taxon>Ruminococcus</taxon>
    </lineage>
</organism>
<dbReference type="InterPro" id="IPR038734">
    <property type="entry name" value="YhaN_AAA"/>
</dbReference>
<dbReference type="RefSeq" id="WP_227707339.1">
    <property type="nucleotide sequence ID" value="NZ_JAJEQX010000010.1"/>
</dbReference>
<dbReference type="PANTHER" id="PTHR41259">
    <property type="entry name" value="DOUBLE-STRAND BREAK REPAIR RAD50 ATPASE, PUTATIVE-RELATED"/>
    <property type="match status" value="1"/>
</dbReference>
<keyword evidence="3" id="KW-1133">Transmembrane helix</keyword>